<protein>
    <submittedName>
        <fullName evidence="2">Putative phage-associated protein</fullName>
    </submittedName>
</protein>
<dbReference type="InterPro" id="IPR025272">
    <property type="entry name" value="SocA_Panacea"/>
</dbReference>
<dbReference type="RefSeq" id="WP_145327784.1">
    <property type="nucleotide sequence ID" value="NZ_VLKR01000007.1"/>
</dbReference>
<dbReference type="AlphaFoldDB" id="A0A562MP22"/>
<reference evidence="2 3" key="1">
    <citation type="journal article" date="2015" name="Stand. Genomic Sci.">
        <title>Genomic Encyclopedia of Bacterial and Archaeal Type Strains, Phase III: the genomes of soil and plant-associated and newly described type strains.</title>
        <authorList>
            <person name="Whitman W.B."/>
            <person name="Woyke T."/>
            <person name="Klenk H.P."/>
            <person name="Zhou Y."/>
            <person name="Lilburn T.G."/>
            <person name="Beck B.J."/>
            <person name="De Vos P."/>
            <person name="Vandamme P."/>
            <person name="Eisen J.A."/>
            <person name="Garrity G."/>
            <person name="Hugenholtz P."/>
            <person name="Kyrpides N.C."/>
        </authorList>
    </citation>
    <scope>NUCLEOTIDE SEQUENCE [LARGE SCALE GENOMIC DNA]</scope>
    <source>
        <strain evidence="2 3">CGMCC 1.6855</strain>
    </source>
</reference>
<dbReference type="EMBL" id="VLKR01000007">
    <property type="protein sequence ID" value="TWI21672.1"/>
    <property type="molecule type" value="Genomic_DNA"/>
</dbReference>
<feature type="domain" description="Antitoxin SocA-like Panacea" evidence="1">
    <location>
        <begin position="92"/>
        <end position="201"/>
    </location>
</feature>
<name>A0A562MP22_9SPHI</name>
<evidence type="ECO:0000313" key="2">
    <source>
        <dbReference type="EMBL" id="TWI21672.1"/>
    </source>
</evidence>
<sequence>MDASIVILRVILHRLICNLNFHENELTAPSTRRGFIPSLFYHKKLRILYLQTLTHNSTMSQPHIYTKDDIAKIGNTLVFFAERINDLSKTKLLKLVYLLEETTIRKCSRPFLNLDFEIWKLGPVVKDLFFDFSSTEQYIFKDYVSAHPEEEGRVYISPVTHFDDDEFSDIELSILDDVVKQFGHLSAKELVELTHSAHSPWTITAKQQGVLDDLLNNRVYTTDLKIDFNSLLDEDGRDAYAQHLEYLQASRSLK</sequence>
<accession>A0A562MP22</accession>
<dbReference type="OrthoDB" id="9799173at2"/>
<evidence type="ECO:0000259" key="1">
    <source>
        <dbReference type="Pfam" id="PF13274"/>
    </source>
</evidence>
<dbReference type="Proteomes" id="UP000315908">
    <property type="component" value="Unassembled WGS sequence"/>
</dbReference>
<organism evidence="2 3">
    <name type="scientific">Sphingobacterium siyangense</name>
    <dbReference type="NCBI Taxonomy" id="459529"/>
    <lineage>
        <taxon>Bacteria</taxon>
        <taxon>Pseudomonadati</taxon>
        <taxon>Bacteroidota</taxon>
        <taxon>Sphingobacteriia</taxon>
        <taxon>Sphingobacteriales</taxon>
        <taxon>Sphingobacteriaceae</taxon>
        <taxon>Sphingobacterium</taxon>
    </lineage>
</organism>
<evidence type="ECO:0000313" key="3">
    <source>
        <dbReference type="Proteomes" id="UP000315908"/>
    </source>
</evidence>
<dbReference type="Pfam" id="PF13274">
    <property type="entry name" value="SocA_Panacea"/>
    <property type="match status" value="1"/>
</dbReference>
<gene>
    <name evidence="2" type="ORF">IQ31_01804</name>
</gene>
<comment type="caution">
    <text evidence="2">The sequence shown here is derived from an EMBL/GenBank/DDBJ whole genome shotgun (WGS) entry which is preliminary data.</text>
</comment>
<proteinExistence type="predicted"/>